<sequence>MWLGTPAHFKHELSHRHHNVLIKKARLPNGNLVFSEMPVLGVQILFVRIDH</sequence>
<dbReference type="STRING" id="1423753.FD28_GL001534"/>
<dbReference type="Proteomes" id="UP000051580">
    <property type="component" value="Unassembled WGS sequence"/>
</dbReference>
<evidence type="ECO:0000313" key="2">
    <source>
        <dbReference type="Proteomes" id="UP000051580"/>
    </source>
</evidence>
<protein>
    <submittedName>
        <fullName evidence="1">Uncharacterized protein</fullName>
    </submittedName>
</protein>
<dbReference type="EMBL" id="AZFS01000066">
    <property type="protein sequence ID" value="KRL93086.1"/>
    <property type="molecule type" value="Genomic_DNA"/>
</dbReference>
<reference evidence="1 2" key="1">
    <citation type="journal article" date="2015" name="Genome Announc.">
        <title>Expanding the biotechnology potential of lactobacilli through comparative genomics of 213 strains and associated genera.</title>
        <authorList>
            <person name="Sun Z."/>
            <person name="Harris H.M."/>
            <person name="McCann A."/>
            <person name="Guo C."/>
            <person name="Argimon S."/>
            <person name="Zhang W."/>
            <person name="Yang X."/>
            <person name="Jeffery I.B."/>
            <person name="Cooney J.C."/>
            <person name="Kagawa T.F."/>
            <person name="Liu W."/>
            <person name="Song Y."/>
            <person name="Salvetti E."/>
            <person name="Wrobel A."/>
            <person name="Rasinkangas P."/>
            <person name="Parkhill J."/>
            <person name="Rea M.C."/>
            <person name="O'Sullivan O."/>
            <person name="Ritari J."/>
            <person name="Douillard F.P."/>
            <person name="Paul Ross R."/>
            <person name="Yang R."/>
            <person name="Briner A.E."/>
            <person name="Felis G.E."/>
            <person name="de Vos W.M."/>
            <person name="Barrangou R."/>
            <person name="Klaenhammer T.R."/>
            <person name="Caufield P.W."/>
            <person name="Cui Y."/>
            <person name="Zhang H."/>
            <person name="O'Toole P.W."/>
        </authorList>
    </citation>
    <scope>NUCLEOTIDE SEQUENCE [LARGE SCALE GENOMIC DNA]</scope>
    <source>
        <strain evidence="1 2">DSM 16381</strain>
    </source>
</reference>
<comment type="caution">
    <text evidence="1">The sequence shown here is derived from an EMBL/GenBank/DDBJ whole genome shotgun (WGS) entry which is preliminary data.</text>
</comment>
<gene>
    <name evidence="1" type="ORF">FD28_GL001534</name>
</gene>
<organism evidence="1 2">
    <name type="scientific">Levilactobacillus hammesii DSM 16381</name>
    <dbReference type="NCBI Taxonomy" id="1423753"/>
    <lineage>
        <taxon>Bacteria</taxon>
        <taxon>Bacillati</taxon>
        <taxon>Bacillota</taxon>
        <taxon>Bacilli</taxon>
        <taxon>Lactobacillales</taxon>
        <taxon>Lactobacillaceae</taxon>
        <taxon>Levilactobacillus</taxon>
    </lineage>
</organism>
<accession>A0A0R1UII2</accession>
<dbReference type="AlphaFoldDB" id="A0A0R1UII2"/>
<evidence type="ECO:0000313" key="1">
    <source>
        <dbReference type="EMBL" id="KRL93086.1"/>
    </source>
</evidence>
<name>A0A0R1UII2_9LACO</name>
<proteinExistence type="predicted"/>
<keyword evidence="2" id="KW-1185">Reference proteome</keyword>